<dbReference type="EMBL" id="CM043018">
    <property type="protein sequence ID" value="KAI4462518.1"/>
    <property type="molecule type" value="Genomic_DNA"/>
</dbReference>
<comment type="caution">
    <text evidence="1">The sequence shown here is derived from an EMBL/GenBank/DDBJ whole genome shotgun (WGS) entry which is preliminary data.</text>
</comment>
<gene>
    <name evidence="1" type="ORF">MML48_4g00002570</name>
</gene>
<protein>
    <submittedName>
        <fullName evidence="1">Rab gdp-dissociation inhibitor</fullName>
    </submittedName>
</protein>
<dbReference type="Proteomes" id="UP001056778">
    <property type="component" value="Chromosome 4"/>
</dbReference>
<keyword evidence="2" id="KW-1185">Reference proteome</keyword>
<organism evidence="1 2">
    <name type="scientific">Holotrichia oblita</name>
    <name type="common">Chafer beetle</name>
    <dbReference type="NCBI Taxonomy" id="644536"/>
    <lineage>
        <taxon>Eukaryota</taxon>
        <taxon>Metazoa</taxon>
        <taxon>Ecdysozoa</taxon>
        <taxon>Arthropoda</taxon>
        <taxon>Hexapoda</taxon>
        <taxon>Insecta</taxon>
        <taxon>Pterygota</taxon>
        <taxon>Neoptera</taxon>
        <taxon>Endopterygota</taxon>
        <taxon>Coleoptera</taxon>
        <taxon>Polyphaga</taxon>
        <taxon>Scarabaeiformia</taxon>
        <taxon>Scarabaeidae</taxon>
        <taxon>Melolonthinae</taxon>
        <taxon>Holotrichia</taxon>
    </lineage>
</organism>
<sequence length="607" mass="68553">MDYELPTEFDIIIVGTGIVESILSAAASRIGKTVLHIDSQDYYGGFWASFNLEQIDKLCERNRNANIDLASDVQLNEGERLIKIGNNNFDLKNASQKWNIPEKLESKNIENVDGDKCDSTENEADNGVGVEEVWTQEKLLQDSRKFNIDIAPKLQFARGDFVELLISSNIARYSEYRSVSRVLTWLNGELEVVPCSRSDVFSNPKVSVIEKRMLMKLLSACMDSEENEFKASRSGTDFVVYKMFASLCYCNGFNVDEVVPWGQNWKNYSNIKTQNYENKTFHAYLKDKKLTDNVIHYVLYAIAMSTIDTPCSEGVENIKRFLNSLGRFGKTPFLYSMYGSGELSQAFCRLSAVFGGVYALNQNLGGFIFDAENKFKGLVCGKQVIRASNLVMGIEKSPEDFVKSVEVSYISRGIFITNGSVRDSEKEHLTLLFYPLKGGKQLCNVIELGTLTGTCPKGIYIVHMFTKQINTPKEDLEECVSKLFQSEKEDSDVKDARPQVLWSFYYSAPDTNTANLRKDAPENAFLCPGPDCDLDIDFSIKKAKEIFNSMYPDVEFLPRAPDPEEIIIGDDSDEQDREKDVEGKAEELKQEQVEETEIDKNAQGDVK</sequence>
<reference evidence="1" key="1">
    <citation type="submission" date="2022-04" db="EMBL/GenBank/DDBJ databases">
        <title>Chromosome-scale genome assembly of Holotrichia oblita Faldermann.</title>
        <authorList>
            <person name="Rongchong L."/>
        </authorList>
    </citation>
    <scope>NUCLEOTIDE SEQUENCE</scope>
    <source>
        <strain evidence="1">81SQS9</strain>
    </source>
</reference>
<proteinExistence type="predicted"/>
<name>A0ACB9T6S1_HOLOL</name>
<evidence type="ECO:0000313" key="1">
    <source>
        <dbReference type="EMBL" id="KAI4462518.1"/>
    </source>
</evidence>
<accession>A0ACB9T6S1</accession>
<evidence type="ECO:0000313" key="2">
    <source>
        <dbReference type="Proteomes" id="UP001056778"/>
    </source>
</evidence>